<keyword evidence="2" id="KW-0032">Aminotransferase</keyword>
<evidence type="ECO:0000256" key="1">
    <source>
        <dbReference type="ARBA" id="ARBA00009320"/>
    </source>
</evidence>
<accession>K7RW66</accession>
<dbReference type="EC" id="4.1.3.38" evidence="2"/>
<keyword evidence="2" id="KW-0808">Transferase</keyword>
<dbReference type="Proteomes" id="UP000000214">
    <property type="component" value="Chromosome"/>
</dbReference>
<dbReference type="GO" id="GO:0008483">
    <property type="term" value="F:transaminase activity"/>
    <property type="evidence" value="ECO:0007669"/>
    <property type="project" value="UniProtKB-KW"/>
</dbReference>
<reference evidence="2 3" key="1">
    <citation type="journal article" date="2012" name="BMC Genomics">
        <title>The genome sequence of Propionibacterium acidipropionici provides insights into its biotechnological and industrial potential.</title>
        <authorList>
            <person name="Parizzi L.P."/>
            <person name="Grassi M.C."/>
            <person name="Llerena L.A."/>
            <person name="Carazzolle M.F."/>
            <person name="Queiroz V.L."/>
            <person name="Lunardi I."/>
            <person name="Zeidler A.F."/>
            <person name="Teixeira P.J."/>
            <person name="Mieczkowski P."/>
            <person name="Rincones J."/>
            <person name="Pereira G.A."/>
        </authorList>
    </citation>
    <scope>NUCLEOTIDE SEQUENCE [LARGE SCALE GENOMIC DNA]</scope>
    <source>
        <strain evidence="3">ATCC 4875 / DSM 20272 / JCM 6432 / NBRC 12425 / NCIMB 8070</strain>
    </source>
</reference>
<dbReference type="KEGG" id="pbo:PACID_29000"/>
<dbReference type="RefSeq" id="WP_015071563.1">
    <property type="nucleotide sequence ID" value="NC_019395.1"/>
</dbReference>
<dbReference type="Gene3D" id="3.30.470.10">
    <property type="match status" value="1"/>
</dbReference>
<dbReference type="GO" id="GO:0008696">
    <property type="term" value="F:4-amino-4-deoxychorismate lyase activity"/>
    <property type="evidence" value="ECO:0007669"/>
    <property type="project" value="UniProtKB-EC"/>
</dbReference>
<organism evidence="2 3">
    <name type="scientific">Acidipropionibacterium acidipropionici (strain ATCC 4875 / DSM 20272 / JCM 6432 / NBRC 12425 / NCIMB 8070 / 4)</name>
    <name type="common">Propionibacterium acidipropionici</name>
    <dbReference type="NCBI Taxonomy" id="1171373"/>
    <lineage>
        <taxon>Bacteria</taxon>
        <taxon>Bacillati</taxon>
        <taxon>Actinomycetota</taxon>
        <taxon>Actinomycetes</taxon>
        <taxon>Propionibacteriales</taxon>
        <taxon>Propionibacteriaceae</taxon>
        <taxon>Acidipropionibacterium</taxon>
    </lineage>
</organism>
<dbReference type="eggNOG" id="COG0115">
    <property type="taxonomic scope" value="Bacteria"/>
</dbReference>
<dbReference type="Gene3D" id="3.20.10.10">
    <property type="entry name" value="D-amino Acid Aminotransferase, subunit A, domain 2"/>
    <property type="match status" value="1"/>
</dbReference>
<keyword evidence="2" id="KW-0456">Lyase</keyword>
<evidence type="ECO:0000313" key="2">
    <source>
        <dbReference type="EMBL" id="AFV90666.1"/>
    </source>
</evidence>
<dbReference type="NCBIfam" id="NF005888">
    <property type="entry name" value="PRK07849.1-3"/>
    <property type="match status" value="1"/>
</dbReference>
<dbReference type="PANTHER" id="PTHR42743:SF13">
    <property type="entry name" value="P-LOOP CONTAINING NUCLEOSIDE TRIPHOSPHATE HYDROLASE PROTEIN"/>
    <property type="match status" value="1"/>
</dbReference>
<sequence length="290" mass="30252">MTLENPLLTAVLGRGVLRDPGPVVTADDLGLTRGDGVFDATRTLTTAGGSTTVDDLEDHLARFARSIAGIDGPAPDLDAWRNLIDAATTAWTQPGEGMLKLMYTNGHEVTARPPTGLLTLSRLPDHLITAREGIGVALLSRGYPSDAFADAPWLLGGVKTLSYAVNVAAAREAGRRGVDDIVFTSSDGYLLEGPTSGIVMADGDTLVTTPTGPTGILASVTVDHAMTGAAVDGVSTLTRLIRPEELSGCNGFWILNSGSGVAPILTVDSRPVPQNPAMTRQLRHWTGFAA</sequence>
<dbReference type="HOGENOM" id="CLU_020844_1_0_11"/>
<dbReference type="PANTHER" id="PTHR42743">
    <property type="entry name" value="AMINO-ACID AMINOTRANSFERASE"/>
    <property type="match status" value="1"/>
</dbReference>
<dbReference type="InterPro" id="IPR043132">
    <property type="entry name" value="BCAT-like_C"/>
</dbReference>
<dbReference type="EMBL" id="CP003493">
    <property type="protein sequence ID" value="AFV90666.1"/>
    <property type="molecule type" value="Genomic_DNA"/>
</dbReference>
<gene>
    <name evidence="2" type="ordered locus">PACID_29000</name>
</gene>
<dbReference type="PATRIC" id="fig|1171373.8.peg.2851"/>
<dbReference type="AlphaFoldDB" id="K7RW66"/>
<dbReference type="SUPFAM" id="SSF56752">
    <property type="entry name" value="D-aminoacid aminotransferase-like PLP-dependent enzymes"/>
    <property type="match status" value="1"/>
</dbReference>
<dbReference type="InterPro" id="IPR043131">
    <property type="entry name" value="BCAT-like_N"/>
</dbReference>
<dbReference type="STRING" id="1171373.PACID_29000"/>
<dbReference type="Pfam" id="PF01063">
    <property type="entry name" value="Aminotran_4"/>
    <property type="match status" value="1"/>
</dbReference>
<proteinExistence type="inferred from homology"/>
<dbReference type="InterPro" id="IPR001544">
    <property type="entry name" value="Aminotrans_IV"/>
</dbReference>
<name>K7RW66_ACIA4</name>
<evidence type="ECO:0000313" key="3">
    <source>
        <dbReference type="Proteomes" id="UP000000214"/>
    </source>
</evidence>
<protein>
    <submittedName>
        <fullName evidence="2">Aminotransferase, class IV</fullName>
        <ecNumber evidence="2">4.1.3.38</ecNumber>
    </submittedName>
</protein>
<dbReference type="InterPro" id="IPR036038">
    <property type="entry name" value="Aminotransferase-like"/>
</dbReference>
<dbReference type="InterPro" id="IPR050571">
    <property type="entry name" value="Class-IV_PLP-Dep_Aminotrnsfr"/>
</dbReference>
<dbReference type="GO" id="GO:0046394">
    <property type="term" value="P:carboxylic acid biosynthetic process"/>
    <property type="evidence" value="ECO:0007669"/>
    <property type="project" value="UniProtKB-ARBA"/>
</dbReference>
<comment type="similarity">
    <text evidence="1">Belongs to the class-IV pyridoxal-phosphate-dependent aminotransferase family.</text>
</comment>